<feature type="compositionally biased region" description="Polar residues" evidence="1">
    <location>
        <begin position="1"/>
        <end position="17"/>
    </location>
</feature>
<dbReference type="Proteomes" id="UP001305414">
    <property type="component" value="Unassembled WGS sequence"/>
</dbReference>
<feature type="region of interest" description="Disordered" evidence="1">
    <location>
        <begin position="1"/>
        <end position="59"/>
    </location>
</feature>
<comment type="caution">
    <text evidence="2">The sequence shown here is derived from an EMBL/GenBank/DDBJ whole genome shotgun (WGS) entry which is preliminary data.</text>
</comment>
<feature type="compositionally biased region" description="Polar residues" evidence="1">
    <location>
        <begin position="24"/>
        <end position="59"/>
    </location>
</feature>
<evidence type="ECO:0000256" key="1">
    <source>
        <dbReference type="SAM" id="MobiDB-lite"/>
    </source>
</evidence>
<name>A0AAN7Z854_9PEZI</name>
<proteinExistence type="predicted"/>
<protein>
    <submittedName>
        <fullName evidence="2">Uncharacterized protein</fullName>
    </submittedName>
</protein>
<keyword evidence="3" id="KW-1185">Reference proteome</keyword>
<gene>
    <name evidence="2" type="ORF">RRF57_005543</name>
</gene>
<sequence>MPPEGLSTQSSELQNSILFHPNSDLIQDDSNNAPFPNSSTNHPNAQSSEYQNPVAAQQNTSISEDLAGSVIDSIESDSYDLGDVPDFLHDTSTFLGEGIKLLEISTIPTRIASEALNAEAALPDALKNALTLLKLTHETLRRAHLEL</sequence>
<organism evidence="2 3">
    <name type="scientific">Xylaria bambusicola</name>
    <dbReference type="NCBI Taxonomy" id="326684"/>
    <lineage>
        <taxon>Eukaryota</taxon>
        <taxon>Fungi</taxon>
        <taxon>Dikarya</taxon>
        <taxon>Ascomycota</taxon>
        <taxon>Pezizomycotina</taxon>
        <taxon>Sordariomycetes</taxon>
        <taxon>Xylariomycetidae</taxon>
        <taxon>Xylariales</taxon>
        <taxon>Xylariaceae</taxon>
        <taxon>Xylaria</taxon>
    </lineage>
</organism>
<reference evidence="2 3" key="1">
    <citation type="submission" date="2023-10" db="EMBL/GenBank/DDBJ databases">
        <title>Draft genome sequence of Xylaria bambusicola isolate GMP-LS, the root and basal stem rot pathogen of sugarcane in Indonesia.</title>
        <authorList>
            <person name="Selvaraj P."/>
            <person name="Muralishankar V."/>
            <person name="Muruganantham S."/>
            <person name="Sp S."/>
            <person name="Haryani S."/>
            <person name="Lau K.J.X."/>
            <person name="Naqvi N.I."/>
        </authorList>
    </citation>
    <scope>NUCLEOTIDE SEQUENCE [LARGE SCALE GENOMIC DNA]</scope>
    <source>
        <strain evidence="2">GMP-LS</strain>
    </source>
</reference>
<accession>A0AAN7Z854</accession>
<dbReference type="EMBL" id="JAWHQM010000013">
    <property type="protein sequence ID" value="KAK5629828.1"/>
    <property type="molecule type" value="Genomic_DNA"/>
</dbReference>
<dbReference type="AlphaFoldDB" id="A0AAN7Z854"/>
<evidence type="ECO:0000313" key="3">
    <source>
        <dbReference type="Proteomes" id="UP001305414"/>
    </source>
</evidence>
<evidence type="ECO:0000313" key="2">
    <source>
        <dbReference type="EMBL" id="KAK5629828.1"/>
    </source>
</evidence>